<dbReference type="NCBIfam" id="TIGR00211">
    <property type="entry name" value="glyS"/>
    <property type="match status" value="1"/>
</dbReference>
<dbReference type="GO" id="GO:0006420">
    <property type="term" value="P:arginyl-tRNA aminoacylation"/>
    <property type="evidence" value="ECO:0007669"/>
    <property type="project" value="InterPro"/>
</dbReference>
<dbReference type="EMBL" id="CP049740">
    <property type="protein sequence ID" value="QII82961.1"/>
    <property type="molecule type" value="Genomic_DNA"/>
</dbReference>
<keyword evidence="7 10" id="KW-0648">Protein biosynthesis</keyword>
<evidence type="ECO:0000256" key="10">
    <source>
        <dbReference type="HAMAP-Rule" id="MF_00255"/>
    </source>
</evidence>
<evidence type="ECO:0000256" key="5">
    <source>
        <dbReference type="ARBA" id="ARBA00022741"/>
    </source>
</evidence>
<evidence type="ECO:0000256" key="1">
    <source>
        <dbReference type="ARBA" id="ARBA00004496"/>
    </source>
</evidence>
<evidence type="ECO:0000256" key="8">
    <source>
        <dbReference type="ARBA" id="ARBA00023146"/>
    </source>
</evidence>
<keyword evidence="8 10" id="KW-0030">Aminoacyl-tRNA synthetase</keyword>
<dbReference type="AlphaFoldDB" id="A0A6G7KCM5"/>
<evidence type="ECO:0000256" key="7">
    <source>
        <dbReference type="ARBA" id="ARBA00022917"/>
    </source>
</evidence>
<evidence type="ECO:0000256" key="4">
    <source>
        <dbReference type="ARBA" id="ARBA00022598"/>
    </source>
</evidence>
<comment type="subunit">
    <text evidence="10">Tetramer of two alpha and two beta subunits.</text>
</comment>
<dbReference type="GO" id="GO:0005524">
    <property type="term" value="F:ATP binding"/>
    <property type="evidence" value="ECO:0007669"/>
    <property type="project" value="UniProtKB-UniRule"/>
</dbReference>
<dbReference type="KEGG" id="jar:G7057_11215"/>
<dbReference type="RefSeq" id="WP_166163804.1">
    <property type="nucleotide sequence ID" value="NZ_CP049740.1"/>
</dbReference>
<protein>
    <recommendedName>
        <fullName evidence="10">Glycine--tRNA ligase beta subunit</fullName>
        <ecNumber evidence="10">6.1.1.14</ecNumber>
    </recommendedName>
    <alternativeName>
        <fullName evidence="10">Glycyl-tRNA synthetase beta subunit</fullName>
        <shortName evidence="10">GlyRS</shortName>
    </alternativeName>
</protein>
<keyword evidence="5 10" id="KW-0547">Nucleotide-binding</keyword>
<dbReference type="Proteomes" id="UP000501451">
    <property type="component" value="Chromosome"/>
</dbReference>
<evidence type="ECO:0000313" key="12">
    <source>
        <dbReference type="EMBL" id="QII82961.1"/>
    </source>
</evidence>
<keyword evidence="6 10" id="KW-0067">ATP-binding</keyword>
<dbReference type="Pfam" id="PF05746">
    <property type="entry name" value="DALR_1"/>
    <property type="match status" value="1"/>
</dbReference>
<dbReference type="HAMAP" id="MF_00255">
    <property type="entry name" value="Gly_tRNA_synth_beta"/>
    <property type="match status" value="1"/>
</dbReference>
<reference evidence="12 13" key="1">
    <citation type="journal article" date="2017" name="Int. J. Syst. Evol. Microbiol.">
        <title>Jeotgalibaca porci sp. nov. and Jeotgalibaca arthritidis sp. nov., isolated from pigs, and emended description of the genus Jeotgalibaca.</title>
        <authorList>
            <person name="Zamora L."/>
            <person name="Perez-Sancho M."/>
            <person name="Dominguez L."/>
            <person name="Fernandez-Garayzabal J.F."/>
            <person name="Vela A.I."/>
        </authorList>
    </citation>
    <scope>NUCLEOTIDE SEQUENCE [LARGE SCALE GENOMIC DNA]</scope>
    <source>
        <strain evidence="12 13">CECT 9157</strain>
    </source>
</reference>
<evidence type="ECO:0000256" key="9">
    <source>
        <dbReference type="ARBA" id="ARBA00047937"/>
    </source>
</evidence>
<dbReference type="PRINTS" id="PR01045">
    <property type="entry name" value="TRNASYNTHGB"/>
</dbReference>
<dbReference type="PANTHER" id="PTHR30075">
    <property type="entry name" value="GLYCYL-TRNA SYNTHETASE"/>
    <property type="match status" value="1"/>
</dbReference>
<evidence type="ECO:0000256" key="6">
    <source>
        <dbReference type="ARBA" id="ARBA00022840"/>
    </source>
</evidence>
<evidence type="ECO:0000313" key="13">
    <source>
        <dbReference type="Proteomes" id="UP000501451"/>
    </source>
</evidence>
<comment type="subcellular location">
    <subcellularLocation>
        <location evidence="1 10">Cytoplasm</location>
    </subcellularLocation>
</comment>
<evidence type="ECO:0000259" key="11">
    <source>
        <dbReference type="Pfam" id="PF05746"/>
    </source>
</evidence>
<dbReference type="GO" id="GO:0004820">
    <property type="term" value="F:glycine-tRNA ligase activity"/>
    <property type="evidence" value="ECO:0007669"/>
    <property type="project" value="UniProtKB-UniRule"/>
</dbReference>
<dbReference type="GO" id="GO:0006426">
    <property type="term" value="P:glycyl-tRNA aminoacylation"/>
    <property type="evidence" value="ECO:0007669"/>
    <property type="project" value="UniProtKB-UniRule"/>
</dbReference>
<dbReference type="EC" id="6.1.1.14" evidence="10"/>
<dbReference type="InterPro" id="IPR015944">
    <property type="entry name" value="Gly-tRNA-synth_bsu"/>
</dbReference>
<evidence type="ECO:0000256" key="2">
    <source>
        <dbReference type="ARBA" id="ARBA00008226"/>
    </source>
</evidence>
<keyword evidence="3 10" id="KW-0963">Cytoplasm</keyword>
<sequence>MSGTLLLEIGLEEVPARYVKSSSQQLKERMEQFLKVNRLTFDRIDYFGTPRRLAVMVHGLADKQEDLHEKAKGPAKKIAVDADGNWTKAALGFARGQGVTEADLYFEELKGVEYVYANKEVLGKETKDVLTNLGQVIDAMTFPITMHWGNSSYEYIRPIHWLVAMLDNDIIPFTFLDLESGRQSRGHRFLGQTATFDHAADYTEKLREQFVIADLDERKTMISHQIAEIEKENAWIIPADETLMEEVVSLVEYPTAFFGSFDEKYLSLPEEVLITSMKDHQRYFEVTSADGQLLPYFISVRNGNAEHIDMVKKGNRKVLTARLEDALFFFEEDKKQTIDEALKKLESVSFHAKIGSIAQKTAHTGLLAAAIAEMVALDEDSQALLKRAAEIYNFDLVSNMVGEFPELQGIMGEKYAILKGEHPEVATAIRERYLPLSSDGDLPQTAIGAVLALADKLDSIISFFKVDMIPTGSNDPYALRRQMIGVVQILENFHWTLPLDSFLQQALETVYALENNDEKAQLINQFIQFAKGRIQQKLQGYHVNHDVQDAILGSTENNLLELIENGQTLHSHQSDDDYKAVIEALARVVNISHQIEKPFDTDSNVFETASEKNLHVQINHVKTLWDKANSEERYDLLKEIAPVITTFFDENMVMVDDEAVRNNRLNLLASLTELILEFADVRRLITK</sequence>
<name>A0A6G7KCM5_9LACT</name>
<accession>A0A6G7KCM5</accession>
<dbReference type="SUPFAM" id="SSF109604">
    <property type="entry name" value="HD-domain/PDEase-like"/>
    <property type="match status" value="1"/>
</dbReference>
<dbReference type="Pfam" id="PF02092">
    <property type="entry name" value="tRNA_synt_2f"/>
    <property type="match status" value="1"/>
</dbReference>
<dbReference type="PROSITE" id="PS50861">
    <property type="entry name" value="AA_TRNA_LIGASE_II_GLYAB"/>
    <property type="match status" value="1"/>
</dbReference>
<dbReference type="PANTHER" id="PTHR30075:SF2">
    <property type="entry name" value="GLYCINE--TRNA LIGASE, CHLOROPLASTIC_MITOCHONDRIAL 2"/>
    <property type="match status" value="1"/>
</dbReference>
<dbReference type="InterPro" id="IPR006194">
    <property type="entry name" value="Gly-tRNA-synth_heterodimer"/>
</dbReference>
<dbReference type="InterPro" id="IPR008909">
    <property type="entry name" value="DALR_anticod-bd"/>
</dbReference>
<evidence type="ECO:0000256" key="3">
    <source>
        <dbReference type="ARBA" id="ARBA00022490"/>
    </source>
</evidence>
<keyword evidence="4 10" id="KW-0436">Ligase</keyword>
<feature type="domain" description="DALR anticodon binding" evidence="11">
    <location>
        <begin position="582"/>
        <end position="673"/>
    </location>
</feature>
<proteinExistence type="inferred from homology"/>
<organism evidence="12 13">
    <name type="scientific">Jeotgalibaca arthritidis</name>
    <dbReference type="NCBI Taxonomy" id="1868794"/>
    <lineage>
        <taxon>Bacteria</taxon>
        <taxon>Bacillati</taxon>
        <taxon>Bacillota</taxon>
        <taxon>Bacilli</taxon>
        <taxon>Lactobacillales</taxon>
        <taxon>Carnobacteriaceae</taxon>
        <taxon>Jeotgalibaca</taxon>
    </lineage>
</organism>
<keyword evidence="13" id="KW-1185">Reference proteome</keyword>
<dbReference type="GO" id="GO:0005829">
    <property type="term" value="C:cytosol"/>
    <property type="evidence" value="ECO:0007669"/>
    <property type="project" value="TreeGrafter"/>
</dbReference>
<comment type="similarity">
    <text evidence="2 10">Belongs to the class-II aminoacyl-tRNA synthetase family.</text>
</comment>
<comment type="catalytic activity">
    <reaction evidence="9 10">
        <text>tRNA(Gly) + glycine + ATP = glycyl-tRNA(Gly) + AMP + diphosphate</text>
        <dbReference type="Rhea" id="RHEA:16013"/>
        <dbReference type="Rhea" id="RHEA-COMP:9664"/>
        <dbReference type="Rhea" id="RHEA-COMP:9683"/>
        <dbReference type="ChEBI" id="CHEBI:30616"/>
        <dbReference type="ChEBI" id="CHEBI:33019"/>
        <dbReference type="ChEBI" id="CHEBI:57305"/>
        <dbReference type="ChEBI" id="CHEBI:78442"/>
        <dbReference type="ChEBI" id="CHEBI:78522"/>
        <dbReference type="ChEBI" id="CHEBI:456215"/>
        <dbReference type="EC" id="6.1.1.14"/>
    </reaction>
</comment>
<dbReference type="GO" id="GO:0004814">
    <property type="term" value="F:arginine-tRNA ligase activity"/>
    <property type="evidence" value="ECO:0007669"/>
    <property type="project" value="InterPro"/>
</dbReference>
<gene>
    <name evidence="10" type="primary">glyS</name>
    <name evidence="12" type="ORF">G7057_11215</name>
</gene>